<accession>A0ABT2ERY1</accession>
<evidence type="ECO:0000313" key="2">
    <source>
        <dbReference type="Proteomes" id="UP001204798"/>
    </source>
</evidence>
<reference evidence="1 2" key="1">
    <citation type="submission" date="2022-08" db="EMBL/GenBank/DDBJ databases">
        <title>Bacterial and archaeal communities from various locations to study Microbial Dark Matter (Phase II).</title>
        <authorList>
            <person name="Stepanauskas R."/>
        </authorList>
    </citation>
    <scope>NUCLEOTIDE SEQUENCE [LARGE SCALE GENOMIC DNA]</scope>
    <source>
        <strain evidence="1 2">PD1</strain>
    </source>
</reference>
<keyword evidence="2" id="KW-1185">Reference proteome</keyword>
<sequence>MEKVAIGLAVLLLFFFTQVTPERVERELEKVMRQALPAKTVDVELEGASGFPTLQGKFRKLTVQIEGLSFSGGQLLDLLPIRFTDKPEKEGKVGEVHLLLKDADYEGLKISELQAHAKTVKFDMKGSLREKRLVLVSAASGTLSGFISASSIQSYLAEYAAKNGVESPQVRLRHGSVEVEGRWRVELAGVPLLRIPFNAMAELFPANGNEIHWRLKHAAVAEIVPLPTGWLQERFRNLNPLVRFDLAPLQVQIKTVTVTPKGVYLEASFALAP</sequence>
<proteinExistence type="predicted"/>
<dbReference type="EMBL" id="JANUCP010000006">
    <property type="protein sequence ID" value="MCS3920738.1"/>
    <property type="molecule type" value="Genomic_DNA"/>
</dbReference>
<dbReference type="RefSeq" id="WP_259100837.1">
    <property type="nucleotide sequence ID" value="NZ_CP130454.1"/>
</dbReference>
<evidence type="ECO:0008006" key="3">
    <source>
        <dbReference type="Google" id="ProtNLM"/>
    </source>
</evidence>
<evidence type="ECO:0000313" key="1">
    <source>
        <dbReference type="EMBL" id="MCS3920738.1"/>
    </source>
</evidence>
<dbReference type="Pfam" id="PF11209">
    <property type="entry name" value="LmeA"/>
    <property type="match status" value="1"/>
</dbReference>
<dbReference type="InterPro" id="IPR021373">
    <property type="entry name" value="DUF2993"/>
</dbReference>
<dbReference type="Proteomes" id="UP001204798">
    <property type="component" value="Unassembled WGS sequence"/>
</dbReference>
<comment type="caution">
    <text evidence="1">The sequence shown here is derived from an EMBL/GenBank/DDBJ whole genome shotgun (WGS) entry which is preliminary data.</text>
</comment>
<protein>
    <recommendedName>
        <fullName evidence="3">DUF2993 domain-containing protein</fullName>
    </recommendedName>
</protein>
<gene>
    <name evidence="1" type="ORF">M2350_003173</name>
</gene>
<organism evidence="1 2">
    <name type="scientific">Candidatus Fervidibacter sacchari</name>
    <dbReference type="NCBI Taxonomy" id="1448929"/>
    <lineage>
        <taxon>Bacteria</taxon>
        <taxon>Candidatus Fervidibacterota</taxon>
        <taxon>Candidatus Fervidibacter</taxon>
    </lineage>
</organism>
<name>A0ABT2ERY1_9BACT</name>